<sequence length="56" mass="6525">MDLLVRLSVLIVLLLGFSRLVQWLDARYAMDQERPEKSELLRWRSAFGVACSVFLI</sequence>
<evidence type="ECO:0000313" key="1">
    <source>
        <dbReference type="EMBL" id="MBC9225873.1"/>
    </source>
</evidence>
<name>A0A8I0EUJ1_9ACTN</name>
<dbReference type="AlphaFoldDB" id="A0A8I0EUJ1"/>
<dbReference type="RefSeq" id="WP_187768906.1">
    <property type="nucleotide sequence ID" value="NZ_JACTVM010000001.1"/>
</dbReference>
<proteinExistence type="predicted"/>
<gene>
    <name evidence="1" type="ORF">IBG24_06065</name>
</gene>
<accession>A0A8I0EUJ1</accession>
<dbReference type="EMBL" id="JACTVM010000001">
    <property type="protein sequence ID" value="MBC9225873.1"/>
    <property type="molecule type" value="Genomic_DNA"/>
</dbReference>
<dbReference type="Proteomes" id="UP000620591">
    <property type="component" value="Unassembled WGS sequence"/>
</dbReference>
<evidence type="ECO:0000313" key="2">
    <source>
        <dbReference type="Proteomes" id="UP000620591"/>
    </source>
</evidence>
<protein>
    <submittedName>
        <fullName evidence="1">Uncharacterized protein</fullName>
    </submittedName>
</protein>
<comment type="caution">
    <text evidence="1">The sequence shown here is derived from an EMBL/GenBank/DDBJ whole genome shotgun (WGS) entry which is preliminary data.</text>
</comment>
<reference evidence="1" key="1">
    <citation type="submission" date="2020-09" db="EMBL/GenBank/DDBJ databases">
        <title>Novel species in genus Aeromicrobium.</title>
        <authorList>
            <person name="Zhang G."/>
        </authorList>
    </citation>
    <scope>NUCLEOTIDE SEQUENCE</scope>
    <source>
        <strain evidence="1">Zg-636</strain>
    </source>
</reference>
<organism evidence="1 2">
    <name type="scientific">Aeromicrobium senzhongii</name>
    <dbReference type="NCBI Taxonomy" id="2663859"/>
    <lineage>
        <taxon>Bacteria</taxon>
        <taxon>Bacillati</taxon>
        <taxon>Actinomycetota</taxon>
        <taxon>Actinomycetes</taxon>
        <taxon>Propionibacteriales</taxon>
        <taxon>Nocardioidaceae</taxon>
        <taxon>Aeromicrobium</taxon>
    </lineage>
</organism>